<evidence type="ECO:0000256" key="6">
    <source>
        <dbReference type="ARBA" id="ARBA00022989"/>
    </source>
</evidence>
<evidence type="ECO:0000313" key="10">
    <source>
        <dbReference type="Proteomes" id="UP001071478"/>
    </source>
</evidence>
<accession>A0A9Q4CC08</accession>
<organism evidence="9 10">
    <name type="scientific">Corynebacterium pygosceleis</name>
    <dbReference type="NCBI Taxonomy" id="2800406"/>
    <lineage>
        <taxon>Bacteria</taxon>
        <taxon>Bacillati</taxon>
        <taxon>Actinomycetota</taxon>
        <taxon>Actinomycetes</taxon>
        <taxon>Mycobacteriales</taxon>
        <taxon>Corynebacteriaceae</taxon>
        <taxon>Corynebacterium</taxon>
    </lineage>
</organism>
<dbReference type="GO" id="GO:0033214">
    <property type="term" value="P:siderophore-iron import into cell"/>
    <property type="evidence" value="ECO:0007669"/>
    <property type="project" value="TreeGrafter"/>
</dbReference>
<dbReference type="AlphaFoldDB" id="A0A9Q4CC08"/>
<proteinExistence type="inferred from homology"/>
<feature type="transmembrane region" description="Helical" evidence="8">
    <location>
        <begin position="79"/>
        <end position="97"/>
    </location>
</feature>
<dbReference type="RefSeq" id="WP_248167460.1">
    <property type="nucleotide sequence ID" value="NZ_JALNJA010000002.1"/>
</dbReference>
<feature type="transmembrane region" description="Helical" evidence="8">
    <location>
        <begin position="323"/>
        <end position="340"/>
    </location>
</feature>
<evidence type="ECO:0000313" key="9">
    <source>
        <dbReference type="EMBL" id="MCX7469403.1"/>
    </source>
</evidence>
<dbReference type="GO" id="GO:0005886">
    <property type="term" value="C:plasma membrane"/>
    <property type="evidence" value="ECO:0007669"/>
    <property type="project" value="UniProtKB-SubCell"/>
</dbReference>
<dbReference type="PANTHER" id="PTHR30472:SF24">
    <property type="entry name" value="FERRIC ENTEROBACTIN TRANSPORT SYSTEM PERMEASE PROTEIN FEPG"/>
    <property type="match status" value="1"/>
</dbReference>
<feature type="transmembrane region" description="Helical" evidence="8">
    <location>
        <begin position="132"/>
        <end position="151"/>
    </location>
</feature>
<keyword evidence="3" id="KW-0813">Transport</keyword>
<evidence type="ECO:0000256" key="4">
    <source>
        <dbReference type="ARBA" id="ARBA00022475"/>
    </source>
</evidence>
<keyword evidence="7 8" id="KW-0472">Membrane</keyword>
<reference evidence="9" key="1">
    <citation type="submission" date="2022-11" db="EMBL/GenBank/DDBJ databases">
        <title>Corynebacterium sp. isolated from Penguins.</title>
        <authorList>
            <person name="Sedlar K."/>
            <person name="Svec P."/>
        </authorList>
    </citation>
    <scope>NUCLEOTIDE SEQUENCE</scope>
    <source>
        <strain evidence="9">P7374</strain>
    </source>
</reference>
<dbReference type="PANTHER" id="PTHR30472">
    <property type="entry name" value="FERRIC ENTEROBACTIN TRANSPORT SYSTEM PERMEASE PROTEIN"/>
    <property type="match status" value="1"/>
</dbReference>
<evidence type="ECO:0000256" key="2">
    <source>
        <dbReference type="ARBA" id="ARBA00007935"/>
    </source>
</evidence>
<evidence type="ECO:0000256" key="7">
    <source>
        <dbReference type="ARBA" id="ARBA00023136"/>
    </source>
</evidence>
<dbReference type="InterPro" id="IPR037294">
    <property type="entry name" value="ABC_BtuC-like"/>
</dbReference>
<gene>
    <name evidence="9" type="ORF">OS129_11050</name>
</gene>
<evidence type="ECO:0000256" key="5">
    <source>
        <dbReference type="ARBA" id="ARBA00022692"/>
    </source>
</evidence>
<dbReference type="GO" id="GO:0022857">
    <property type="term" value="F:transmembrane transporter activity"/>
    <property type="evidence" value="ECO:0007669"/>
    <property type="project" value="InterPro"/>
</dbReference>
<dbReference type="EMBL" id="JAPMKU010000008">
    <property type="protein sequence ID" value="MCX7469403.1"/>
    <property type="molecule type" value="Genomic_DNA"/>
</dbReference>
<keyword evidence="5 8" id="KW-0812">Transmembrane</keyword>
<dbReference type="InterPro" id="IPR000522">
    <property type="entry name" value="ABC_transptr_permease_BtuC"/>
</dbReference>
<comment type="subcellular location">
    <subcellularLocation>
        <location evidence="1">Cell membrane</location>
        <topology evidence="1">Multi-pass membrane protein</topology>
    </subcellularLocation>
</comment>
<dbReference type="Proteomes" id="UP001071478">
    <property type="component" value="Unassembled WGS sequence"/>
</dbReference>
<protein>
    <submittedName>
        <fullName evidence="9">Iron chelate uptake ABC transporter family permease subunit</fullName>
    </submittedName>
</protein>
<evidence type="ECO:0000256" key="3">
    <source>
        <dbReference type="ARBA" id="ARBA00022448"/>
    </source>
</evidence>
<dbReference type="Gene3D" id="1.10.3470.10">
    <property type="entry name" value="ABC transporter involved in vitamin B12 uptake, BtuC"/>
    <property type="match status" value="1"/>
</dbReference>
<feature type="transmembrane region" description="Helical" evidence="8">
    <location>
        <begin position="203"/>
        <end position="226"/>
    </location>
</feature>
<keyword evidence="6 8" id="KW-1133">Transmembrane helix</keyword>
<dbReference type="CDD" id="cd06550">
    <property type="entry name" value="TM_ABC_iron-siderophores_like"/>
    <property type="match status" value="1"/>
</dbReference>
<feature type="transmembrane region" description="Helical" evidence="8">
    <location>
        <begin position="109"/>
        <end position="126"/>
    </location>
</feature>
<feature type="transmembrane region" description="Helical" evidence="8">
    <location>
        <begin position="21"/>
        <end position="44"/>
    </location>
</feature>
<comment type="similarity">
    <text evidence="2">Belongs to the binding-protein-dependent transport system permease family. FecCD subfamily.</text>
</comment>
<evidence type="ECO:0000256" key="1">
    <source>
        <dbReference type="ARBA" id="ARBA00004651"/>
    </source>
</evidence>
<feature type="transmembrane region" description="Helical" evidence="8">
    <location>
        <begin position="254"/>
        <end position="279"/>
    </location>
</feature>
<evidence type="ECO:0000256" key="8">
    <source>
        <dbReference type="SAM" id="Phobius"/>
    </source>
</evidence>
<feature type="transmembrane region" description="Helical" evidence="8">
    <location>
        <begin position="291"/>
        <end position="311"/>
    </location>
</feature>
<name>A0A9Q4CC08_9CORY</name>
<keyword evidence="4" id="KW-1003">Cell membrane</keyword>
<dbReference type="SUPFAM" id="SSF81345">
    <property type="entry name" value="ABC transporter involved in vitamin B12 uptake, BtuC"/>
    <property type="match status" value="1"/>
</dbReference>
<sequence>MSFHRRFLLIRTGSWTFRVERRTLAVTGLLGAVITGMVIFALMLGDYPLGPGDVIASLLGTGDDPLAQFFVRDLRAPRVVTALLIGAALGTSGAIFQTLTGNPLGSPDITGFTVGAATGALLQIIVFGGGPLAIGLGALFGGFATGTLVYLLSRSNGITGTRFVLIGIGVAAILQGVNGLLIVRASLTAAQTAGQWLAGSFNATTWGETLTLTVILMILIPCALALSRPLGVMLTGPDLAVGLGVPVDTRRIQLIVLGVALVAVTVAVAGPIAFIALAAPQLARRLTRTSGPGLGTAALMGGFLVLTSDVISQRLFAPTQLPVGVVTGSLGGVYLIWLLAHEWRKDHHA</sequence>
<dbReference type="Pfam" id="PF01032">
    <property type="entry name" value="FecCD"/>
    <property type="match status" value="1"/>
</dbReference>
<feature type="transmembrane region" description="Helical" evidence="8">
    <location>
        <begin position="163"/>
        <end position="183"/>
    </location>
</feature>
<comment type="caution">
    <text evidence="9">The sequence shown here is derived from an EMBL/GenBank/DDBJ whole genome shotgun (WGS) entry which is preliminary data.</text>
</comment>